<keyword evidence="6" id="KW-0808">Transferase</keyword>
<dbReference type="Gene3D" id="1.10.357.140">
    <property type="entry name" value="UbiA prenyltransferase"/>
    <property type="match status" value="1"/>
</dbReference>
<feature type="transmembrane region" description="Helical" evidence="5">
    <location>
        <begin position="135"/>
        <end position="154"/>
    </location>
</feature>
<accession>D1CDT5</accession>
<dbReference type="AlphaFoldDB" id="D1CDT5"/>
<dbReference type="Pfam" id="PF01040">
    <property type="entry name" value="UbiA"/>
    <property type="match status" value="1"/>
</dbReference>
<organism evidence="6 7">
    <name type="scientific">Thermobaculum terrenum (strain ATCC BAA-798 / CCMEE 7001 / YNP1)</name>
    <dbReference type="NCBI Taxonomy" id="525904"/>
    <lineage>
        <taxon>Bacteria</taxon>
        <taxon>Bacillati</taxon>
        <taxon>Chloroflexota</taxon>
        <taxon>Chloroflexia</taxon>
        <taxon>Candidatus Thermobaculales</taxon>
        <taxon>Candidatus Thermobaculaceae</taxon>
        <taxon>Thermobaculum</taxon>
    </lineage>
</organism>
<protein>
    <submittedName>
        <fullName evidence="6">UbiA prenyltransferase</fullName>
    </submittedName>
</protein>
<dbReference type="NCBIfam" id="NF008978">
    <property type="entry name" value="PRK12324.1-4"/>
    <property type="match status" value="1"/>
</dbReference>
<dbReference type="KEGG" id="ttr:Tter_0169"/>
<dbReference type="GO" id="GO:0009247">
    <property type="term" value="P:glycolipid biosynthetic process"/>
    <property type="evidence" value="ECO:0007669"/>
    <property type="project" value="TreeGrafter"/>
</dbReference>
<reference evidence="7" key="1">
    <citation type="journal article" date="2010" name="Stand. Genomic Sci.">
        <title>Complete genome sequence of 'Thermobaculum terrenum' type strain (YNP1).</title>
        <authorList>
            <person name="Kiss H."/>
            <person name="Cleland D."/>
            <person name="Lapidus A."/>
            <person name="Lucas S."/>
            <person name="Glavina Del Rio T."/>
            <person name="Nolan M."/>
            <person name="Tice H."/>
            <person name="Han C."/>
            <person name="Goodwin L."/>
            <person name="Pitluck S."/>
            <person name="Liolios K."/>
            <person name="Ivanova N."/>
            <person name="Mavromatis K."/>
            <person name="Ovchinnikova G."/>
            <person name="Pati A."/>
            <person name="Chen A."/>
            <person name="Palaniappan K."/>
            <person name="Land M."/>
            <person name="Hauser L."/>
            <person name="Chang Y."/>
            <person name="Jeffries C."/>
            <person name="Lu M."/>
            <person name="Brettin T."/>
            <person name="Detter J."/>
            <person name="Goker M."/>
            <person name="Tindall B."/>
            <person name="Beck B."/>
            <person name="McDermott T."/>
            <person name="Woyke T."/>
            <person name="Bristow J."/>
            <person name="Eisen J."/>
            <person name="Markowitz V."/>
            <person name="Hugenholtz P."/>
            <person name="Kyrpides N."/>
            <person name="Klenk H."/>
            <person name="Cheng J."/>
        </authorList>
    </citation>
    <scope>NUCLEOTIDE SEQUENCE [LARGE SCALE GENOMIC DNA]</scope>
    <source>
        <strain evidence="7">ATCC BAA-798 / YNP1</strain>
    </source>
</reference>
<dbReference type="NCBIfam" id="NF008977">
    <property type="entry name" value="PRK12324.1-2"/>
    <property type="match status" value="1"/>
</dbReference>
<dbReference type="GO" id="GO:0016765">
    <property type="term" value="F:transferase activity, transferring alkyl or aryl (other than methyl) groups"/>
    <property type="evidence" value="ECO:0007669"/>
    <property type="project" value="InterPro"/>
</dbReference>
<proteinExistence type="predicted"/>
<gene>
    <name evidence="6" type="ordered locus">Tter_0169</name>
</gene>
<feature type="transmembrane region" description="Helical" evidence="5">
    <location>
        <begin position="72"/>
        <end position="89"/>
    </location>
</feature>
<feature type="transmembrane region" description="Helical" evidence="5">
    <location>
        <begin position="299"/>
        <end position="318"/>
    </location>
</feature>
<evidence type="ECO:0000256" key="3">
    <source>
        <dbReference type="ARBA" id="ARBA00022989"/>
    </source>
</evidence>
<dbReference type="InterPro" id="IPR000537">
    <property type="entry name" value="UbiA_prenyltransferase"/>
</dbReference>
<dbReference type="CDD" id="cd13963">
    <property type="entry name" value="PT_UbiA_2"/>
    <property type="match status" value="1"/>
</dbReference>
<evidence type="ECO:0000313" key="7">
    <source>
        <dbReference type="Proteomes" id="UP000000323"/>
    </source>
</evidence>
<feature type="transmembrane region" description="Helical" evidence="5">
    <location>
        <begin position="109"/>
        <end position="129"/>
    </location>
</feature>
<evidence type="ECO:0000256" key="4">
    <source>
        <dbReference type="ARBA" id="ARBA00023136"/>
    </source>
</evidence>
<feature type="transmembrane region" description="Helical" evidence="5">
    <location>
        <begin position="261"/>
        <end position="278"/>
    </location>
</feature>
<sequence length="319" mass="36129">MPYQWHNNFVMKQSKIQTTNRYINSALFKHLYTIIVELRPKQWTKNLLVFAGLVFSHNMLSLPALLRSSAAFVIFCAVSSAAYIINDLADVERDRLHPVKRLRPIASGLISEPTAISIASLLLICSLIASFLLSWSFALVTVLYFLIVVLYSFYLKNVVLLDVFSVASGFVLRAVAGTLVINVTLSSWLILCTLLLSLFLALAKRRHELLLLEEKASVHRQILNEYSRVFLDQLMAVVTSSTIIAYSLYTFSAASLPNDRSMMLTIPFVIYAIFRYLYLIYQQNEGGNPETLLLQDKPLLISIVLWGIAVVLILYRPWA</sequence>
<dbReference type="EMBL" id="CP001825">
    <property type="protein sequence ID" value="ACZ41091.1"/>
    <property type="molecule type" value="Genomic_DNA"/>
</dbReference>
<dbReference type="eggNOG" id="COG0382">
    <property type="taxonomic scope" value="Bacteria"/>
</dbReference>
<evidence type="ECO:0000313" key="6">
    <source>
        <dbReference type="EMBL" id="ACZ41091.1"/>
    </source>
</evidence>
<dbReference type="GO" id="GO:0005886">
    <property type="term" value="C:plasma membrane"/>
    <property type="evidence" value="ECO:0007669"/>
    <property type="project" value="TreeGrafter"/>
</dbReference>
<dbReference type="InterPro" id="IPR039653">
    <property type="entry name" value="Prenyltransferase"/>
</dbReference>
<dbReference type="STRING" id="525904.Tter_0169"/>
<feature type="transmembrane region" description="Helical" evidence="5">
    <location>
        <begin position="185"/>
        <end position="203"/>
    </location>
</feature>
<dbReference type="PANTHER" id="PTHR11048">
    <property type="entry name" value="PRENYLTRANSFERASES"/>
    <property type="match status" value="1"/>
</dbReference>
<keyword evidence="7" id="KW-1185">Reference proteome</keyword>
<dbReference type="HOGENOM" id="CLU_029423_0_1_0"/>
<dbReference type="InterPro" id="IPR044878">
    <property type="entry name" value="UbiA_sf"/>
</dbReference>
<keyword evidence="3 5" id="KW-1133">Transmembrane helix</keyword>
<keyword evidence="2 5" id="KW-0812">Transmembrane</keyword>
<dbReference type="Proteomes" id="UP000000323">
    <property type="component" value="Chromosome 1"/>
</dbReference>
<dbReference type="PANTHER" id="PTHR11048:SF5">
    <property type="entry name" value="DECAPRENYL-PHOSPHATE PHOSPHORIBOSYLTRANSFERASE"/>
    <property type="match status" value="1"/>
</dbReference>
<evidence type="ECO:0000256" key="2">
    <source>
        <dbReference type="ARBA" id="ARBA00022692"/>
    </source>
</evidence>
<keyword evidence="4 5" id="KW-0472">Membrane</keyword>
<feature type="transmembrane region" description="Helical" evidence="5">
    <location>
        <begin position="229"/>
        <end position="249"/>
    </location>
</feature>
<comment type="subcellular location">
    <subcellularLocation>
        <location evidence="1">Membrane</location>
        <topology evidence="1">Multi-pass membrane protein</topology>
    </subcellularLocation>
</comment>
<evidence type="ECO:0000256" key="1">
    <source>
        <dbReference type="ARBA" id="ARBA00004141"/>
    </source>
</evidence>
<evidence type="ECO:0000256" key="5">
    <source>
        <dbReference type="SAM" id="Phobius"/>
    </source>
</evidence>
<name>D1CDT5_THET1</name>